<keyword evidence="7" id="KW-1133">Transmembrane helix</keyword>
<geneLocation type="mitochondrion" evidence="13"/>
<dbReference type="InterPro" id="IPR001421">
    <property type="entry name" value="ATP8_metazoa"/>
</dbReference>
<dbReference type="AlphaFoldDB" id="A0A1V1FHJ6"/>
<comment type="subcellular location">
    <subcellularLocation>
        <location evidence="1 12">Mitochondrion membrane</location>
        <topology evidence="1 12">Single-pass membrane protein</topology>
    </subcellularLocation>
</comment>
<evidence type="ECO:0000256" key="8">
    <source>
        <dbReference type="ARBA" id="ARBA00023065"/>
    </source>
</evidence>
<keyword evidence="5 12" id="KW-0812">Transmembrane</keyword>
<dbReference type="EMBL" id="AP017453">
    <property type="protein sequence ID" value="BAX03907.1"/>
    <property type="molecule type" value="Genomic_DNA"/>
</dbReference>
<evidence type="ECO:0000256" key="1">
    <source>
        <dbReference type="ARBA" id="ARBA00004304"/>
    </source>
</evidence>
<evidence type="ECO:0000313" key="14">
    <source>
        <dbReference type="EMBL" id="BBU26064.1"/>
    </source>
</evidence>
<dbReference type="GO" id="GO:0045259">
    <property type="term" value="C:proton-transporting ATP synthase complex"/>
    <property type="evidence" value="ECO:0007669"/>
    <property type="project" value="UniProtKB-KW"/>
</dbReference>
<organism evidence="13">
    <name type="scientific">Limnichthys fasciatus</name>
    <name type="common">barred sand burrower</name>
    <dbReference type="NCBI Taxonomy" id="270600"/>
    <lineage>
        <taxon>Eukaryota</taxon>
        <taxon>Metazoa</taxon>
        <taxon>Chordata</taxon>
        <taxon>Craniata</taxon>
        <taxon>Vertebrata</taxon>
        <taxon>Euteleostomi</taxon>
        <taxon>Actinopterygii</taxon>
        <taxon>Neopterygii</taxon>
        <taxon>Teleostei</taxon>
        <taxon>Neoteleostei</taxon>
        <taxon>Acanthomorphata</taxon>
        <taxon>Eupercaria</taxon>
        <taxon>Acropomatiformes</taxon>
        <taxon>Creediidae</taxon>
        <taxon>Limnichthys</taxon>
    </lineage>
</organism>
<gene>
    <name evidence="13" type="primary">ATPase 8</name>
    <name evidence="14" type="synonym">ATPase8</name>
</gene>
<evidence type="ECO:0000256" key="5">
    <source>
        <dbReference type="ARBA" id="ARBA00022692"/>
    </source>
</evidence>
<reference evidence="14" key="1">
    <citation type="submission" date="2004-04" db="EMBL/GenBank/DDBJ databases">
        <title>The ray-finned fish phylogeny.</title>
        <authorList>
            <person name="Miya M."/>
        </authorList>
    </citation>
    <scope>NUCLEOTIDE SEQUENCE</scope>
</reference>
<dbReference type="GO" id="GO:0015986">
    <property type="term" value="P:proton motive force-driven ATP synthesis"/>
    <property type="evidence" value="ECO:0007669"/>
    <property type="project" value="InterPro"/>
</dbReference>
<keyword evidence="8 12" id="KW-0406">Ion transport</keyword>
<protein>
    <recommendedName>
        <fullName evidence="12">ATP synthase complex subunit 8</fullName>
    </recommendedName>
</protein>
<dbReference type="Pfam" id="PF00895">
    <property type="entry name" value="ATP-synt_8"/>
    <property type="match status" value="1"/>
</dbReference>
<keyword evidence="6 12" id="KW-0375">Hydrogen ion transport</keyword>
<evidence type="ECO:0000256" key="2">
    <source>
        <dbReference type="ARBA" id="ARBA00008892"/>
    </source>
</evidence>
<sequence length="69" mass="7639">MPQLNPEPWFSTACLVWVTFLVVLMPKFVDLVLPSSPLAGPSAPGTSHNHPSNLTYWNWPWSQASSTNS</sequence>
<accession>A0A1V1FHJ6</accession>
<evidence type="ECO:0000256" key="7">
    <source>
        <dbReference type="ARBA" id="ARBA00022989"/>
    </source>
</evidence>
<evidence type="ECO:0000256" key="3">
    <source>
        <dbReference type="ARBA" id="ARBA00022448"/>
    </source>
</evidence>
<evidence type="ECO:0000256" key="11">
    <source>
        <dbReference type="ARBA" id="ARBA00023310"/>
    </source>
</evidence>
<comment type="similarity">
    <text evidence="2 12">Belongs to the ATPase protein 8 family.</text>
</comment>
<dbReference type="GO" id="GO:0015078">
    <property type="term" value="F:proton transmembrane transporter activity"/>
    <property type="evidence" value="ECO:0007669"/>
    <property type="project" value="InterPro"/>
</dbReference>
<evidence type="ECO:0000256" key="6">
    <source>
        <dbReference type="ARBA" id="ARBA00022781"/>
    </source>
</evidence>
<keyword evidence="10" id="KW-0472">Membrane</keyword>
<evidence type="ECO:0000256" key="12">
    <source>
        <dbReference type="RuleBase" id="RU003661"/>
    </source>
</evidence>
<keyword evidence="4 12" id="KW-0138">CF(0)</keyword>
<dbReference type="EMBL" id="AP006818">
    <property type="protein sequence ID" value="BBU26064.1"/>
    <property type="molecule type" value="Genomic_DNA"/>
</dbReference>
<keyword evidence="3 12" id="KW-0813">Transport</keyword>
<evidence type="ECO:0000256" key="4">
    <source>
        <dbReference type="ARBA" id="ARBA00022547"/>
    </source>
</evidence>
<evidence type="ECO:0000256" key="9">
    <source>
        <dbReference type="ARBA" id="ARBA00023128"/>
    </source>
</evidence>
<proteinExistence type="inferred from homology"/>
<reference evidence="13" key="2">
    <citation type="journal article" date="2016" name="BMC Genomics">
        <title>Structure and variation of the mitochondrial genome of fishes.</title>
        <authorList>
            <person name="Satoh T.P."/>
            <person name="Miya M."/>
            <person name="Mabuchi K."/>
            <person name="Nishida M."/>
        </authorList>
    </citation>
    <scope>NUCLEOTIDE SEQUENCE</scope>
</reference>
<keyword evidence="9 12" id="KW-0496">Mitochondrion</keyword>
<dbReference type="GO" id="GO:0031966">
    <property type="term" value="C:mitochondrial membrane"/>
    <property type="evidence" value="ECO:0007669"/>
    <property type="project" value="UniProtKB-SubCell"/>
</dbReference>
<name>A0A1V1FHJ6_9TELE</name>
<keyword evidence="11" id="KW-0066">ATP synthesis</keyword>
<evidence type="ECO:0000313" key="13">
    <source>
        <dbReference type="EMBL" id="BAX03907.1"/>
    </source>
</evidence>
<evidence type="ECO:0000256" key="10">
    <source>
        <dbReference type="ARBA" id="ARBA00023136"/>
    </source>
</evidence>